<dbReference type="EMBL" id="NHOW01000064">
    <property type="protein sequence ID" value="OYR62290.1"/>
    <property type="molecule type" value="Genomic_DNA"/>
</dbReference>
<name>A0A256J0F1_HALEZ</name>
<evidence type="ECO:0000313" key="3">
    <source>
        <dbReference type="Proteomes" id="UP000216409"/>
    </source>
</evidence>
<dbReference type="Proteomes" id="UP000216409">
    <property type="component" value="Unassembled WGS sequence"/>
</dbReference>
<organism evidence="2 3">
    <name type="scientific">Halorubrum ezzemoulense</name>
    <name type="common">Halorubrum chaoviator</name>
    <dbReference type="NCBI Taxonomy" id="337243"/>
    <lineage>
        <taxon>Archaea</taxon>
        <taxon>Methanobacteriati</taxon>
        <taxon>Methanobacteriota</taxon>
        <taxon>Stenosarchaea group</taxon>
        <taxon>Halobacteria</taxon>
        <taxon>Halobacteriales</taxon>
        <taxon>Haloferacaceae</taxon>
        <taxon>Halorubrum</taxon>
    </lineage>
</organism>
<gene>
    <name evidence="2" type="ORF">DJ83_05650</name>
</gene>
<comment type="caution">
    <text evidence="2">The sequence shown here is derived from an EMBL/GenBank/DDBJ whole genome shotgun (WGS) entry which is preliminary data.</text>
</comment>
<feature type="region of interest" description="Disordered" evidence="1">
    <location>
        <begin position="239"/>
        <end position="269"/>
    </location>
</feature>
<evidence type="ECO:0000313" key="2">
    <source>
        <dbReference type="EMBL" id="OYR62290.1"/>
    </source>
</evidence>
<evidence type="ECO:0000256" key="1">
    <source>
        <dbReference type="SAM" id="MobiDB-lite"/>
    </source>
</evidence>
<reference evidence="2 3" key="1">
    <citation type="journal article" date="2014" name="Front. Microbiol.">
        <title>Population and genomic analysis of the genus Halorubrum.</title>
        <authorList>
            <person name="Fullmer M.S."/>
            <person name="Soucy S.M."/>
            <person name="Swithers K.S."/>
            <person name="Makkay A.M."/>
            <person name="Wheeler R."/>
            <person name="Ventosa A."/>
            <person name="Gogarten J.P."/>
            <person name="Papke R.T."/>
        </authorList>
    </citation>
    <scope>NUCLEOTIDE SEQUENCE [LARGE SCALE GENOMIC DNA]</scope>
    <source>
        <strain evidence="2 3">LD3</strain>
    </source>
</reference>
<proteinExistence type="predicted"/>
<protein>
    <recommendedName>
        <fullName evidence="4">DUF1102 domain-containing protein</fullName>
    </recommendedName>
</protein>
<sequence>MKRRTLILLLGGASSGAMSVGTGAFSSVSAEREVSVNVVEDENAYLGVAVDEKANAVQIKNQFADHLDLTVALNSADGVIDEIEAEGPITFVDETSRERDIDVDDESGQGKLGPGNEAHVRIDFGEAGEGSFVLTFTGEAGGASVDKTREFTFRPRDVTGQVTKIKFPGNDKLRILTGDSNGNSGIDGVARVKLYSEDDNGTVTSSDEFEYVPVNTNLRVGDFAGERTGSIAGIEVEGIDGVFEKPDSPGNGSGSTVDKDDTVTDPFDE</sequence>
<evidence type="ECO:0008006" key="4">
    <source>
        <dbReference type="Google" id="ProtNLM"/>
    </source>
</evidence>
<accession>A0A256J0F1</accession>
<dbReference type="AlphaFoldDB" id="A0A256J0F1"/>